<dbReference type="PROSITE" id="PS00678">
    <property type="entry name" value="WD_REPEATS_1"/>
    <property type="match status" value="2"/>
</dbReference>
<evidence type="ECO:0000256" key="6">
    <source>
        <dbReference type="ARBA" id="ARBA00022574"/>
    </source>
</evidence>
<keyword evidence="4" id="KW-0813">Transport</keyword>
<dbReference type="Pfam" id="PF00400">
    <property type="entry name" value="WD40"/>
    <property type="match status" value="4"/>
</dbReference>
<dbReference type="SMART" id="SM00320">
    <property type="entry name" value="WD40"/>
    <property type="match status" value="4"/>
</dbReference>
<dbReference type="PROSITE" id="PS50294">
    <property type="entry name" value="WD_REPEATS_REGION"/>
    <property type="match status" value="1"/>
</dbReference>
<evidence type="ECO:0000256" key="12">
    <source>
        <dbReference type="PROSITE-ProRule" id="PRU00221"/>
    </source>
</evidence>
<dbReference type="SUPFAM" id="SSF50978">
    <property type="entry name" value="WD40 repeat-like"/>
    <property type="match status" value="1"/>
</dbReference>
<dbReference type="InterPro" id="IPR015943">
    <property type="entry name" value="WD40/YVTN_repeat-like_dom_sf"/>
</dbReference>
<keyword evidence="14" id="KW-1185">Reference proteome</keyword>
<name>A0A7J7K2M3_BUGNE</name>
<evidence type="ECO:0000256" key="10">
    <source>
        <dbReference type="ARBA" id="ARBA00023242"/>
    </source>
</evidence>
<keyword evidence="10" id="KW-0539">Nucleus</keyword>
<accession>A0A7J7K2M3</accession>
<dbReference type="GO" id="GO:0005635">
    <property type="term" value="C:nuclear envelope"/>
    <property type="evidence" value="ECO:0007669"/>
    <property type="project" value="UniProtKB-ARBA"/>
</dbReference>
<keyword evidence="6 12" id="KW-0853">WD repeat</keyword>
<dbReference type="Proteomes" id="UP000593567">
    <property type="component" value="Unassembled WGS sequence"/>
</dbReference>
<feature type="repeat" description="WD" evidence="12">
    <location>
        <begin position="33"/>
        <end position="67"/>
    </location>
</feature>
<dbReference type="PANTHER" id="PTHR10971">
    <property type="entry name" value="MRNA EXPORT FACTOR AND BUB3"/>
    <property type="match status" value="1"/>
</dbReference>
<protein>
    <submittedName>
        <fullName evidence="13">RAE1</fullName>
    </submittedName>
</protein>
<evidence type="ECO:0000256" key="1">
    <source>
        <dbReference type="ARBA" id="ARBA00004123"/>
    </source>
</evidence>
<dbReference type="GO" id="GO:0005737">
    <property type="term" value="C:cytoplasm"/>
    <property type="evidence" value="ECO:0007669"/>
    <property type="project" value="UniProtKB-SubCell"/>
</dbReference>
<evidence type="ECO:0000256" key="4">
    <source>
        <dbReference type="ARBA" id="ARBA00022448"/>
    </source>
</evidence>
<comment type="subcellular location">
    <subcellularLocation>
        <location evidence="2">Cytoplasm</location>
    </subcellularLocation>
    <subcellularLocation>
        <location evidence="1">Nucleus</location>
    </subcellularLocation>
</comment>
<evidence type="ECO:0000313" key="14">
    <source>
        <dbReference type="Proteomes" id="UP000593567"/>
    </source>
</evidence>
<evidence type="ECO:0000256" key="11">
    <source>
        <dbReference type="ARBA" id="ARBA00023306"/>
    </source>
</evidence>
<dbReference type="PRINTS" id="PR00320">
    <property type="entry name" value="GPROTEINBRPT"/>
</dbReference>
<keyword evidence="11" id="KW-0131">Cell cycle</keyword>
<dbReference type="InterPro" id="IPR001680">
    <property type="entry name" value="WD40_rpt"/>
</dbReference>
<dbReference type="FunFam" id="2.130.10.10:FF:000084">
    <property type="entry name" value="mRNA export factor"/>
    <property type="match status" value="1"/>
</dbReference>
<keyword evidence="8" id="KW-0677">Repeat</keyword>
<evidence type="ECO:0000256" key="8">
    <source>
        <dbReference type="ARBA" id="ARBA00022737"/>
    </source>
</evidence>
<keyword evidence="7" id="KW-0132">Cell division</keyword>
<dbReference type="OrthoDB" id="256303at2759"/>
<organism evidence="13 14">
    <name type="scientific">Bugula neritina</name>
    <name type="common">Brown bryozoan</name>
    <name type="synonym">Sertularia neritina</name>
    <dbReference type="NCBI Taxonomy" id="10212"/>
    <lineage>
        <taxon>Eukaryota</taxon>
        <taxon>Metazoa</taxon>
        <taxon>Spiralia</taxon>
        <taxon>Lophotrochozoa</taxon>
        <taxon>Bryozoa</taxon>
        <taxon>Gymnolaemata</taxon>
        <taxon>Cheilostomatida</taxon>
        <taxon>Flustrina</taxon>
        <taxon>Buguloidea</taxon>
        <taxon>Bugulidae</taxon>
        <taxon>Bugula</taxon>
    </lineage>
</organism>
<feature type="repeat" description="WD" evidence="12">
    <location>
        <begin position="118"/>
        <end position="161"/>
    </location>
</feature>
<evidence type="ECO:0000256" key="3">
    <source>
        <dbReference type="ARBA" id="ARBA00007830"/>
    </source>
</evidence>
<dbReference type="GO" id="GO:0051301">
    <property type="term" value="P:cell division"/>
    <property type="evidence" value="ECO:0007669"/>
    <property type="project" value="UniProtKB-KW"/>
</dbReference>
<comment type="caution">
    <text evidence="13">The sequence shown here is derived from an EMBL/GenBank/DDBJ whole genome shotgun (WGS) entry which is preliminary data.</text>
</comment>
<dbReference type="Gene3D" id="2.130.10.10">
    <property type="entry name" value="YVTN repeat-like/Quinoprotein amine dehydrogenase"/>
    <property type="match status" value="1"/>
</dbReference>
<reference evidence="13" key="1">
    <citation type="submission" date="2020-06" db="EMBL/GenBank/DDBJ databases">
        <title>Draft genome of Bugula neritina, a colonial animal packing powerful symbionts and potential medicines.</title>
        <authorList>
            <person name="Rayko M."/>
        </authorList>
    </citation>
    <scope>NUCLEOTIDE SEQUENCE [LARGE SCALE GENOMIC DNA]</scope>
    <source>
        <strain evidence="13">Kwan_BN1</strain>
    </source>
</reference>
<gene>
    <name evidence="13" type="ORF">EB796_009853</name>
</gene>
<dbReference type="InterPro" id="IPR019775">
    <property type="entry name" value="WD40_repeat_CS"/>
</dbReference>
<sequence>MFSGSSSGTGFNTSSVYTWSSGNANPNKDIVVASPPEDSISSLAWSPTGLFLCAGSWNNTVRCWEVQQTGQTVPKAEQSHTHPILDVAWSDDGTKIFTASCDKTAKMWDLATNQATQIAQHDAPIKAVHWIKAPTYSCVMTASWDKTLKFWDTRTPTPMASLNLPERAFCVDVVYPMAVVGTANKQVIIYQLDGQPREFRTMESPLKFQHRVVSIFKDKKTNMPAGFALGGIEGRVAIHYVNTSNPKDNFSFKCHRSVPTTTGAVQDIFAVNDIAFHPVHGTLATVGSDGRFNFWDKDVRTKLKTSEQLNQPITACSFDSTGKIFAYAGSYDWSQGHEGYNQQQMKPAIYLRDCFDELKQNQNKK</sequence>
<feature type="repeat" description="WD" evidence="12">
    <location>
        <begin position="77"/>
        <end position="118"/>
    </location>
</feature>
<keyword evidence="9" id="KW-0498">Mitosis</keyword>
<evidence type="ECO:0000256" key="5">
    <source>
        <dbReference type="ARBA" id="ARBA00022490"/>
    </source>
</evidence>
<evidence type="ECO:0000256" key="9">
    <source>
        <dbReference type="ARBA" id="ARBA00022776"/>
    </source>
</evidence>
<proteinExistence type="inferred from homology"/>
<dbReference type="AlphaFoldDB" id="A0A7J7K2M3"/>
<evidence type="ECO:0000256" key="2">
    <source>
        <dbReference type="ARBA" id="ARBA00004496"/>
    </source>
</evidence>
<dbReference type="InterPro" id="IPR020472">
    <property type="entry name" value="WD40_PAC1"/>
</dbReference>
<dbReference type="InterPro" id="IPR036322">
    <property type="entry name" value="WD40_repeat_dom_sf"/>
</dbReference>
<dbReference type="EMBL" id="VXIV02001558">
    <property type="protein sequence ID" value="KAF6031848.1"/>
    <property type="molecule type" value="Genomic_DNA"/>
</dbReference>
<evidence type="ECO:0000313" key="13">
    <source>
        <dbReference type="EMBL" id="KAF6031848.1"/>
    </source>
</evidence>
<keyword evidence="5" id="KW-0963">Cytoplasm</keyword>
<dbReference type="PROSITE" id="PS50082">
    <property type="entry name" value="WD_REPEATS_2"/>
    <property type="match status" value="3"/>
</dbReference>
<evidence type="ECO:0000256" key="7">
    <source>
        <dbReference type="ARBA" id="ARBA00022618"/>
    </source>
</evidence>
<comment type="similarity">
    <text evidence="3">Belongs to the WD repeat rae1 family.</text>
</comment>